<evidence type="ECO:0000259" key="10">
    <source>
        <dbReference type="PROSITE" id="PS51165"/>
    </source>
</evidence>
<dbReference type="InterPro" id="IPR054173">
    <property type="entry name" value="ThiI_fer"/>
</dbReference>
<organism evidence="11 12">
    <name type="scientific">Fusibacter bizertensis</name>
    <dbReference type="NCBI Taxonomy" id="1488331"/>
    <lineage>
        <taxon>Bacteria</taxon>
        <taxon>Bacillati</taxon>
        <taxon>Bacillota</taxon>
        <taxon>Clostridia</taxon>
        <taxon>Eubacteriales</taxon>
        <taxon>Eubacteriales Family XII. Incertae Sedis</taxon>
        <taxon>Fusibacter</taxon>
    </lineage>
</organism>
<evidence type="ECO:0000313" key="12">
    <source>
        <dbReference type="Proteomes" id="UP001158045"/>
    </source>
</evidence>
<evidence type="ECO:0000256" key="1">
    <source>
        <dbReference type="ARBA" id="ARBA00004496"/>
    </source>
</evidence>
<dbReference type="InterPro" id="IPR014729">
    <property type="entry name" value="Rossmann-like_a/b/a_fold"/>
</dbReference>
<evidence type="ECO:0000256" key="9">
    <source>
        <dbReference type="HAMAP-Rule" id="MF_00021"/>
    </source>
</evidence>
<dbReference type="Pfam" id="PF22025">
    <property type="entry name" value="ThiI_fer"/>
    <property type="match status" value="1"/>
</dbReference>
<dbReference type="CDD" id="cd01712">
    <property type="entry name" value="PPase_ThiI"/>
    <property type="match status" value="1"/>
</dbReference>
<dbReference type="Proteomes" id="UP001158045">
    <property type="component" value="Unassembled WGS sequence"/>
</dbReference>
<proteinExistence type="inferred from homology"/>
<keyword evidence="5 9" id="KW-0547">Nucleotide-binding</keyword>
<comment type="similarity">
    <text evidence="9">Belongs to the ThiI family.</text>
</comment>
<keyword evidence="8 9" id="KW-0784">Thiamine biosynthesis</keyword>
<dbReference type="NCBIfam" id="TIGR00342">
    <property type="entry name" value="tRNA uracil 4-sulfurtransferase ThiI"/>
    <property type="match status" value="1"/>
</dbReference>
<dbReference type="PANTHER" id="PTHR43209:SF1">
    <property type="entry name" value="TRNA SULFURTRANSFERASE"/>
    <property type="match status" value="1"/>
</dbReference>
<dbReference type="CDD" id="cd11716">
    <property type="entry name" value="THUMP_ThiI"/>
    <property type="match status" value="1"/>
</dbReference>
<feature type="binding site" evidence="9">
    <location>
        <begin position="208"/>
        <end position="209"/>
    </location>
    <ligand>
        <name>ATP</name>
        <dbReference type="ChEBI" id="CHEBI:30616"/>
    </ligand>
</feature>
<keyword evidence="4 9" id="KW-0808">Transferase</keyword>
<comment type="pathway">
    <text evidence="9">Cofactor biosynthesis; thiamine diphosphate biosynthesis.</text>
</comment>
<name>A0ABT6N9S1_9FIRM</name>
<comment type="catalytic activity">
    <reaction evidence="9">
        <text>[ThiI sulfur-carrier protein]-S-sulfanyl-L-cysteine + a uridine in tRNA + 2 reduced [2Fe-2S]-[ferredoxin] + ATP + H(+) = [ThiI sulfur-carrier protein]-L-cysteine + a 4-thiouridine in tRNA + 2 oxidized [2Fe-2S]-[ferredoxin] + AMP + diphosphate</text>
        <dbReference type="Rhea" id="RHEA:24176"/>
        <dbReference type="Rhea" id="RHEA-COMP:10000"/>
        <dbReference type="Rhea" id="RHEA-COMP:10001"/>
        <dbReference type="Rhea" id="RHEA-COMP:13337"/>
        <dbReference type="Rhea" id="RHEA-COMP:13338"/>
        <dbReference type="Rhea" id="RHEA-COMP:13339"/>
        <dbReference type="Rhea" id="RHEA-COMP:13340"/>
        <dbReference type="ChEBI" id="CHEBI:15378"/>
        <dbReference type="ChEBI" id="CHEBI:29950"/>
        <dbReference type="ChEBI" id="CHEBI:30616"/>
        <dbReference type="ChEBI" id="CHEBI:33019"/>
        <dbReference type="ChEBI" id="CHEBI:33737"/>
        <dbReference type="ChEBI" id="CHEBI:33738"/>
        <dbReference type="ChEBI" id="CHEBI:61963"/>
        <dbReference type="ChEBI" id="CHEBI:65315"/>
        <dbReference type="ChEBI" id="CHEBI:136798"/>
        <dbReference type="ChEBI" id="CHEBI:456215"/>
        <dbReference type="EC" id="2.8.1.4"/>
    </reaction>
</comment>
<feature type="binding site" evidence="9">
    <location>
        <position position="296"/>
    </location>
    <ligand>
        <name>ATP</name>
        <dbReference type="ChEBI" id="CHEBI:30616"/>
    </ligand>
</feature>
<dbReference type="Pfam" id="PF02926">
    <property type="entry name" value="THUMP"/>
    <property type="match status" value="1"/>
</dbReference>
<comment type="subcellular location">
    <subcellularLocation>
        <location evidence="1 9">Cytoplasm</location>
    </subcellularLocation>
</comment>
<dbReference type="PROSITE" id="PS51165">
    <property type="entry name" value="THUMP"/>
    <property type="match status" value="1"/>
</dbReference>
<dbReference type="InterPro" id="IPR049962">
    <property type="entry name" value="THUMP_ThiI"/>
</dbReference>
<dbReference type="Gene3D" id="3.40.50.620">
    <property type="entry name" value="HUPs"/>
    <property type="match status" value="1"/>
</dbReference>
<dbReference type="SUPFAM" id="SSF143437">
    <property type="entry name" value="THUMP domain-like"/>
    <property type="match status" value="1"/>
</dbReference>
<evidence type="ECO:0000256" key="5">
    <source>
        <dbReference type="ARBA" id="ARBA00022741"/>
    </source>
</evidence>
<dbReference type="Pfam" id="PF02568">
    <property type="entry name" value="ThiI"/>
    <property type="match status" value="1"/>
</dbReference>
<dbReference type="InterPro" id="IPR004114">
    <property type="entry name" value="THUMP_dom"/>
</dbReference>
<keyword evidence="2 9" id="KW-0963">Cytoplasm</keyword>
<comment type="catalytic activity">
    <reaction evidence="9">
        <text>[ThiS sulfur-carrier protein]-C-terminal Gly-Gly-AMP + S-sulfanyl-L-cysteinyl-[cysteine desulfurase] + AH2 = [ThiS sulfur-carrier protein]-C-terminal-Gly-aminoethanethioate + L-cysteinyl-[cysteine desulfurase] + A + AMP + 2 H(+)</text>
        <dbReference type="Rhea" id="RHEA:43340"/>
        <dbReference type="Rhea" id="RHEA-COMP:12157"/>
        <dbReference type="Rhea" id="RHEA-COMP:12158"/>
        <dbReference type="Rhea" id="RHEA-COMP:12910"/>
        <dbReference type="Rhea" id="RHEA-COMP:19908"/>
        <dbReference type="ChEBI" id="CHEBI:13193"/>
        <dbReference type="ChEBI" id="CHEBI:15378"/>
        <dbReference type="ChEBI" id="CHEBI:17499"/>
        <dbReference type="ChEBI" id="CHEBI:29950"/>
        <dbReference type="ChEBI" id="CHEBI:61963"/>
        <dbReference type="ChEBI" id="CHEBI:90618"/>
        <dbReference type="ChEBI" id="CHEBI:232372"/>
        <dbReference type="ChEBI" id="CHEBI:456215"/>
    </reaction>
</comment>
<dbReference type="SMART" id="SM00981">
    <property type="entry name" value="THUMP"/>
    <property type="match status" value="1"/>
</dbReference>
<keyword evidence="6 9" id="KW-0067">ATP-binding</keyword>
<feature type="binding site" evidence="9">
    <location>
        <position position="265"/>
    </location>
    <ligand>
        <name>ATP</name>
        <dbReference type="ChEBI" id="CHEBI:30616"/>
    </ligand>
</feature>
<dbReference type="InterPro" id="IPR050102">
    <property type="entry name" value="tRNA_sulfurtransferase_ThiI"/>
</dbReference>
<evidence type="ECO:0000256" key="7">
    <source>
        <dbReference type="ARBA" id="ARBA00022884"/>
    </source>
</evidence>
<evidence type="ECO:0000256" key="3">
    <source>
        <dbReference type="ARBA" id="ARBA00022555"/>
    </source>
</evidence>
<feature type="domain" description="THUMP" evidence="10">
    <location>
        <begin position="59"/>
        <end position="165"/>
    </location>
</feature>
<gene>
    <name evidence="9 11" type="primary">thiI</name>
    <name evidence="11" type="ORF">QE109_03350</name>
</gene>
<accession>A0ABT6N9S1</accession>
<dbReference type="PANTHER" id="PTHR43209">
    <property type="entry name" value="TRNA SULFURTRANSFERASE"/>
    <property type="match status" value="1"/>
</dbReference>
<dbReference type="SUPFAM" id="SSF52402">
    <property type="entry name" value="Adenine nucleotide alpha hydrolases-like"/>
    <property type="match status" value="1"/>
</dbReference>
<evidence type="ECO:0000256" key="6">
    <source>
        <dbReference type="ARBA" id="ARBA00022840"/>
    </source>
</evidence>
<protein>
    <recommendedName>
        <fullName evidence="9">Probable tRNA sulfurtransferase</fullName>
        <ecNumber evidence="9">2.8.1.4</ecNumber>
    </recommendedName>
    <alternativeName>
        <fullName evidence="9">Sulfur carrier protein ThiS sulfurtransferase</fullName>
    </alternativeName>
    <alternativeName>
        <fullName evidence="9">Thiamine biosynthesis protein ThiI</fullName>
    </alternativeName>
    <alternativeName>
        <fullName evidence="9">tRNA 4-thiouridine synthase</fullName>
    </alternativeName>
</protein>
<evidence type="ECO:0000256" key="4">
    <source>
        <dbReference type="ARBA" id="ARBA00022679"/>
    </source>
</evidence>
<dbReference type="InterPro" id="IPR003720">
    <property type="entry name" value="tRNA_STrfase"/>
</dbReference>
<sequence length="396" mass="44317">MKEMLLVRYGEIGLKGKNIRSFEKKLVSNIRKAVASFPDAVVLDKHGRVVVEYEPHNQDAIIEAVTNVFGVVSVSPAVRMDRDIENLKVECLKLMQRLMEEQDIKTFKVETRRADKSYPLKTPEINQIVGAHLYKNLQPIKVDVNNPDIMLTMEIRNVAYVFSKKIPALGGMPYGSAGKGMLLLSGGIDSPVAGYLMAKRGLELEAVHFHSYPFTSERAMEKVIDLAAKLTKYTGNIKIHSVNILEIQKSINEHCPSEESTILARSFMMKIAEKLALKYNCKGLVTGENLGQVASQTIEGMNATNSMIEMPVFRPLIAYDKVEIINLAKKLDTFETSILPFEDCCTVFLPDRVVTKPRLEKIQASMDLLQVDELIEAAITSRDTIIISKGEVLKRS</sequence>
<dbReference type="GO" id="GO:0140741">
    <property type="term" value="F:tRNA-uracil-4 sulfurtransferase activity"/>
    <property type="evidence" value="ECO:0007669"/>
    <property type="project" value="UniProtKB-EC"/>
</dbReference>
<comment type="function">
    <text evidence="9">Catalyzes the ATP-dependent transfer of a sulfur to tRNA to produce 4-thiouridine in position 8 of tRNAs, which functions as a near-UV photosensor. Also catalyzes the transfer of sulfur to the sulfur carrier protein ThiS, forming ThiS-thiocarboxylate. This is a step in the synthesis of thiazole, in the thiamine biosynthesis pathway. The sulfur is donated as persulfide by IscS.</text>
</comment>
<reference evidence="11 12" key="1">
    <citation type="submission" date="2023-04" db="EMBL/GenBank/DDBJ databases">
        <title>Fusibacter bizertensis strain WBS, isolated from littoral bottom sediments of the Arctic seas - biochemical and genomic analysis.</title>
        <authorList>
            <person name="Brioukhanov A.L."/>
        </authorList>
    </citation>
    <scope>NUCLEOTIDE SEQUENCE [LARGE SCALE GENOMIC DNA]</scope>
    <source>
        <strain evidence="11 12">WBS</strain>
    </source>
</reference>
<keyword evidence="12" id="KW-1185">Reference proteome</keyword>
<keyword evidence="7 9" id="KW-0694">RNA-binding</keyword>
<comment type="caution">
    <text evidence="11">The sequence shown here is derived from an EMBL/GenBank/DDBJ whole genome shotgun (WGS) entry which is preliminary data.</text>
</comment>
<dbReference type="Gene3D" id="3.30.2130.30">
    <property type="match status" value="1"/>
</dbReference>
<feature type="binding site" evidence="9">
    <location>
        <position position="287"/>
    </location>
    <ligand>
        <name>ATP</name>
        <dbReference type="ChEBI" id="CHEBI:30616"/>
    </ligand>
</feature>
<dbReference type="RefSeq" id="WP_281092965.1">
    <property type="nucleotide sequence ID" value="NZ_JARYZI010000001.1"/>
</dbReference>
<feature type="binding site" evidence="9">
    <location>
        <begin position="183"/>
        <end position="184"/>
    </location>
    <ligand>
        <name>ATP</name>
        <dbReference type="ChEBI" id="CHEBI:30616"/>
    </ligand>
</feature>
<keyword evidence="3 9" id="KW-0820">tRNA-binding</keyword>
<evidence type="ECO:0000313" key="11">
    <source>
        <dbReference type="EMBL" id="MDH8677167.1"/>
    </source>
</evidence>
<dbReference type="InterPro" id="IPR049961">
    <property type="entry name" value="ThiI_N"/>
</dbReference>
<dbReference type="EC" id="2.8.1.4" evidence="9"/>
<dbReference type="EMBL" id="JARYZI010000001">
    <property type="protein sequence ID" value="MDH8677167.1"/>
    <property type="molecule type" value="Genomic_DNA"/>
</dbReference>
<dbReference type="HAMAP" id="MF_00021">
    <property type="entry name" value="ThiI"/>
    <property type="match status" value="1"/>
</dbReference>
<evidence type="ECO:0000256" key="8">
    <source>
        <dbReference type="ARBA" id="ARBA00022977"/>
    </source>
</evidence>
<dbReference type="InterPro" id="IPR020536">
    <property type="entry name" value="ThiI_AANH"/>
</dbReference>
<evidence type="ECO:0000256" key="2">
    <source>
        <dbReference type="ARBA" id="ARBA00022490"/>
    </source>
</evidence>